<dbReference type="InterPro" id="IPR023393">
    <property type="entry name" value="START-like_dom_sf"/>
</dbReference>
<comment type="caution">
    <text evidence="1">The sequence shown here is derived from an EMBL/GenBank/DDBJ whole genome shotgun (WGS) entry which is preliminary data.</text>
</comment>
<name>A0ABS7Q5B5_9ACTN</name>
<reference evidence="1 2" key="1">
    <citation type="submission" date="2021-08" db="EMBL/GenBank/DDBJ databases">
        <title>WGS of actinomycetes from Thailand.</title>
        <authorList>
            <person name="Thawai C."/>
        </authorList>
    </citation>
    <scope>NUCLEOTIDE SEQUENCE [LARGE SCALE GENOMIC DNA]</scope>
    <source>
        <strain evidence="1 2">PLK6-54</strain>
    </source>
</reference>
<sequence>MSTNVFVQRPAAEVFDFLADARNLALWSSGVASVDATYVTPGPHAVYRYRYPGRHRPHSLVCADFEPCRRIAFRGQRMWSPLGTQVPLYSFDLLPHADGTLVRLSVTSSLTAALLFLGPLVAMAWRRDLPTDGRKFCDLLDGVLTPAAPLPGSPAAPPAATAQGAAGEAAGAQGAGAVPAGTAAGSGGAPHGFDYAH</sequence>
<dbReference type="Pfam" id="PF10604">
    <property type="entry name" value="Polyketide_cyc2"/>
    <property type="match status" value="1"/>
</dbReference>
<evidence type="ECO:0000313" key="2">
    <source>
        <dbReference type="Proteomes" id="UP000778578"/>
    </source>
</evidence>
<organism evidence="1 2">
    <name type="scientific">Actinacidiphila acidipaludis</name>
    <dbReference type="NCBI Taxonomy" id="2873382"/>
    <lineage>
        <taxon>Bacteria</taxon>
        <taxon>Bacillati</taxon>
        <taxon>Actinomycetota</taxon>
        <taxon>Actinomycetes</taxon>
        <taxon>Kitasatosporales</taxon>
        <taxon>Streptomycetaceae</taxon>
        <taxon>Actinacidiphila</taxon>
    </lineage>
</organism>
<protein>
    <submittedName>
        <fullName evidence="1">SRPBCC family protein</fullName>
    </submittedName>
</protein>
<accession>A0ABS7Q5B5</accession>
<dbReference type="Gene3D" id="3.30.530.20">
    <property type="match status" value="1"/>
</dbReference>
<evidence type="ECO:0000313" key="1">
    <source>
        <dbReference type="EMBL" id="MBY8878351.1"/>
    </source>
</evidence>
<keyword evidence="2" id="KW-1185">Reference proteome</keyword>
<dbReference type="SUPFAM" id="SSF55961">
    <property type="entry name" value="Bet v1-like"/>
    <property type="match status" value="1"/>
</dbReference>
<dbReference type="InterPro" id="IPR019587">
    <property type="entry name" value="Polyketide_cyclase/dehydratase"/>
</dbReference>
<dbReference type="Proteomes" id="UP000778578">
    <property type="component" value="Unassembled WGS sequence"/>
</dbReference>
<gene>
    <name evidence="1" type="ORF">K7862_12000</name>
</gene>
<dbReference type="RefSeq" id="WP_222962484.1">
    <property type="nucleotide sequence ID" value="NZ_JAINZZ010000010.1"/>
</dbReference>
<dbReference type="EMBL" id="JAINZZ010000010">
    <property type="protein sequence ID" value="MBY8878351.1"/>
    <property type="molecule type" value="Genomic_DNA"/>
</dbReference>
<proteinExistence type="predicted"/>